<dbReference type="Gene3D" id="3.30.470.20">
    <property type="entry name" value="ATP-grasp fold, B domain"/>
    <property type="match status" value="2"/>
</dbReference>
<dbReference type="InterPro" id="IPR008279">
    <property type="entry name" value="PEP-util_enz_mobile_dom"/>
</dbReference>
<dbReference type="Pfam" id="PF01326">
    <property type="entry name" value="PPDK_N"/>
    <property type="match status" value="1"/>
</dbReference>
<feature type="domain" description="PEP-utilising enzyme mobile" evidence="1">
    <location>
        <begin position="781"/>
        <end position="851"/>
    </location>
</feature>
<dbReference type="GO" id="GO:0016301">
    <property type="term" value="F:kinase activity"/>
    <property type="evidence" value="ECO:0007669"/>
    <property type="project" value="InterPro"/>
</dbReference>
<dbReference type="PANTHER" id="PTHR43615">
    <property type="entry name" value="PHOSPHOENOLPYRUVATE SYNTHASE-RELATED"/>
    <property type="match status" value="1"/>
</dbReference>
<dbReference type="InterPro" id="IPR013815">
    <property type="entry name" value="ATP_grasp_subdomain_1"/>
</dbReference>
<evidence type="ECO:0000259" key="1">
    <source>
        <dbReference type="Pfam" id="PF00391"/>
    </source>
</evidence>
<dbReference type="PANTHER" id="PTHR43615:SF1">
    <property type="entry name" value="PPDK_N DOMAIN-CONTAINING PROTEIN"/>
    <property type="match status" value="1"/>
</dbReference>
<protein>
    <submittedName>
        <fullName evidence="3">Phosphoenolpyruvate synthase</fullName>
    </submittedName>
</protein>
<evidence type="ECO:0000313" key="3">
    <source>
        <dbReference type="EMBL" id="OJJ25756.1"/>
    </source>
</evidence>
<dbReference type="SUPFAM" id="SSF56059">
    <property type="entry name" value="Glutathione synthetase ATP-binding domain-like"/>
    <property type="match status" value="1"/>
</dbReference>
<comment type="caution">
    <text evidence="3">The sequence shown here is derived from an EMBL/GenBank/DDBJ whole genome shotgun (WGS) entry which is preliminary data.</text>
</comment>
<evidence type="ECO:0000259" key="2">
    <source>
        <dbReference type="Pfam" id="PF01326"/>
    </source>
</evidence>
<dbReference type="Gene3D" id="3.30.1490.20">
    <property type="entry name" value="ATP-grasp fold, A domain"/>
    <property type="match status" value="1"/>
</dbReference>
<name>A0A1L9QT03_9CYAN</name>
<accession>A0A1L9QT03</accession>
<reference evidence="3" key="1">
    <citation type="submission" date="2016-10" db="EMBL/GenBank/DDBJ databases">
        <title>CRISPR-Cas defence system in Roseofilum reptotaenium: evidence of a bacteriophage-cyanobacterium arms race in the coral black band disease.</title>
        <authorList>
            <person name="Buerger P."/>
            <person name="Wood-Charlson E.M."/>
            <person name="Weynberg K.D."/>
            <person name="Willis B."/>
            <person name="Van Oppen M.J."/>
        </authorList>
    </citation>
    <scope>NUCLEOTIDE SEQUENCE [LARGE SCALE GENOMIC DNA]</scope>
    <source>
        <strain evidence="3">AO1-A</strain>
    </source>
</reference>
<dbReference type="SUPFAM" id="SSF52009">
    <property type="entry name" value="Phosphohistidine domain"/>
    <property type="match status" value="1"/>
</dbReference>
<keyword evidence="4" id="KW-1185">Reference proteome</keyword>
<dbReference type="EMBL" id="MLAW01000013">
    <property type="protein sequence ID" value="OJJ25756.1"/>
    <property type="molecule type" value="Genomic_DNA"/>
</dbReference>
<organism evidence="3 4">
    <name type="scientific">Roseofilum reptotaenium AO1-A</name>
    <dbReference type="NCBI Taxonomy" id="1925591"/>
    <lineage>
        <taxon>Bacteria</taxon>
        <taxon>Bacillati</taxon>
        <taxon>Cyanobacteriota</taxon>
        <taxon>Cyanophyceae</taxon>
        <taxon>Desertifilales</taxon>
        <taxon>Desertifilaceae</taxon>
        <taxon>Roseofilum</taxon>
    </lineage>
</organism>
<dbReference type="InterPro" id="IPR002192">
    <property type="entry name" value="PPDK_AMP/ATP-bd"/>
</dbReference>
<dbReference type="Pfam" id="PF00391">
    <property type="entry name" value="PEP-utilizers"/>
    <property type="match status" value="1"/>
</dbReference>
<feature type="domain" description="Pyruvate phosphate dikinase AMP/ATP-binding" evidence="2">
    <location>
        <begin position="15"/>
        <end position="268"/>
    </location>
</feature>
<dbReference type="Proteomes" id="UP000183940">
    <property type="component" value="Unassembled WGS sequence"/>
</dbReference>
<dbReference type="InterPro" id="IPR051549">
    <property type="entry name" value="PEP_Utilizing_Enz"/>
</dbReference>
<evidence type="ECO:0000313" key="4">
    <source>
        <dbReference type="Proteomes" id="UP000183940"/>
    </source>
</evidence>
<dbReference type="InterPro" id="IPR036637">
    <property type="entry name" value="Phosphohistidine_dom_sf"/>
</dbReference>
<gene>
    <name evidence="3" type="ORF">BI308_09535</name>
</gene>
<dbReference type="STRING" id="1925591.BI308_09535"/>
<sequence length="860" mass="96087">MTYILTAQNTIHSQELGGKGAALAQLQALNLPIPEWFVVSPSVFYECLTEEQQEDLAKGTISESIAVLHLNCKVKAELEQALKILSPNRELVAVRSSAVDEDGADYSFAGQLESFLFVPVEEVADRVVEVWRSGFSDRLLAYRQQHHLGNPKPPAVLVQRMVNAEVAGVAFGADPVTGQRGLTVISAVSGVGDALVSGEVDGQTYRINRQTTVISAPEEHPLLDVEMIEQITDLVHQVGAHFGRPQDIEWAVENNRVYLLQARPITGLAKLPDPDGQLNLWDNSNISESYSGVTTPLTFSFARRAYEEVYRQFCLLMSVDKTVVENNSQTFNRMIGLVQGRVYYNLLSWYKVLSLLPGFQVNRRFMEQMMGVKEPISDEILESIGIQASQKTALSVQIMDSLRLLQTVAGLGLNFILLQSKIQRFYQRLAQGLGQKFKGLELQDLRADELVAHYRDLERQLLRSWDAPLINDFFAMIFYGILQNLAQSWCNESTGTLQNDLISGEGGMISAEPAIRVKELARLVAKDEELTQVFCEGELGEILSHLKNTSEVEQNYEAYLHKFGDRCLGELKLESPTLFDNPLPLLRSVGQLAKSGQFQDSASVSGDLRQAAEAKVSQTLGHFGVKRWLFDWVLYNARERVRDRENLRFERTRLFGHVRRIFVELGKRFIALDLLQDYRDIFYLEVNEILGFVEGTNTCTNLPGLIKLRKSEFAEYQQNSDIGDRFETRGIVYQGNRFQENRASVPPSDNSDSTLQGLGCCPGIVEAQVTVITNPENAILEPGRILVAERTDPGWIMLFPAASGVLVERGSLLSHSAIVAREMGIPAIVSIPGVTRFLKDGDWVKMDGSTGRVERIHPSS</sequence>
<dbReference type="AlphaFoldDB" id="A0A1L9QT03"/>
<dbReference type="GO" id="GO:0005524">
    <property type="term" value="F:ATP binding"/>
    <property type="evidence" value="ECO:0007669"/>
    <property type="project" value="InterPro"/>
</dbReference>
<proteinExistence type="predicted"/>
<dbReference type="Gene3D" id="3.50.30.10">
    <property type="entry name" value="Phosphohistidine domain"/>
    <property type="match status" value="1"/>
</dbReference>